<dbReference type="InterPro" id="IPR039245">
    <property type="entry name" value="TYSND1/DEG15"/>
</dbReference>
<dbReference type="GO" id="GO:0031998">
    <property type="term" value="P:regulation of fatty acid beta-oxidation"/>
    <property type="evidence" value="ECO:0007669"/>
    <property type="project" value="TreeGrafter"/>
</dbReference>
<sequence>MASKGVAISLVEQNGKEIEYTSGIHILKNWVLTHGILLKPKIEKDKKFSDFISTLPPGEIVNLSGRENHLKVQVKLCRKISKSSTQNTEVKSLNGVVVSLWSCPLLIDFLTKLYSSTDLSETFDRLNRILLPIILVIYLNEKDENVNNVNECSVENVHKMLDYFCDSQLSQQIPEKGDDVEIESTPFGNPVFINSISKGIVSNVLGIDKCVMLTDIHAIPGCEGGLVYSTNGKDGSRVIYGMVIAPLSLCRSEWVNYTFVACLLPCLKRLLRKQEDKKTLKINQENFNIIDSLNKCVVLIYCGSEWGSGILLDRGTGTILTCSHVIDKAPNRRIKVGFSRKNLSSQSMKIQWAELIYRTPKGVPYDIAILKVDPNEINSAIKPLKIGNSLVLRGESVISAGYPFLCSNLPTITHGNISNVSSCMLQTTCYVQSGNSGGPIIRPTTGELLGITVCNVITSTTRYPRLNMGVPATVLIDPINEYIKTNRVQALDTLMSYDENVVRTWNCLLPSKI</sequence>
<dbReference type="Gene3D" id="2.40.10.10">
    <property type="entry name" value="Trypsin-like serine proteases"/>
    <property type="match status" value="2"/>
</dbReference>
<evidence type="ECO:0000256" key="1">
    <source>
        <dbReference type="PIRNR" id="PIRNR037989"/>
    </source>
</evidence>
<reference evidence="2" key="1">
    <citation type="submission" date="2021-04" db="EMBL/GenBank/DDBJ databases">
        <authorList>
            <person name="Chebbi M.A.C M."/>
        </authorList>
    </citation>
    <scope>NUCLEOTIDE SEQUENCE</scope>
</reference>
<dbReference type="GO" id="GO:0005777">
    <property type="term" value="C:peroxisome"/>
    <property type="evidence" value="ECO:0007669"/>
    <property type="project" value="UniProtKB-SubCell"/>
</dbReference>
<dbReference type="EC" id="3.4.21.-" evidence="1"/>
<dbReference type="InterPro" id="IPR043504">
    <property type="entry name" value="Peptidase_S1_PA_chymotrypsin"/>
</dbReference>
<dbReference type="GO" id="GO:0016485">
    <property type="term" value="P:protein processing"/>
    <property type="evidence" value="ECO:0007669"/>
    <property type="project" value="InterPro"/>
</dbReference>
<dbReference type="EMBL" id="CAJNRD030001121">
    <property type="protein sequence ID" value="CAG5096537.1"/>
    <property type="molecule type" value="Genomic_DNA"/>
</dbReference>
<evidence type="ECO:0000313" key="2">
    <source>
        <dbReference type="EMBL" id="CAG5096537.1"/>
    </source>
</evidence>
<evidence type="ECO:0000313" key="3">
    <source>
        <dbReference type="Proteomes" id="UP000786811"/>
    </source>
</evidence>
<protein>
    <recommendedName>
        <fullName evidence="1">Peroxisomal leader peptide-processing protease</fullName>
        <ecNumber evidence="1">3.4.21.-</ecNumber>
    </recommendedName>
</protein>
<gene>
    <name evidence="2" type="ORF">HICCMSTLAB_LOCUS8259</name>
</gene>
<keyword evidence="1" id="KW-0720">Serine protease</keyword>
<name>A0A8J2HLM6_COTCN</name>
<accession>A0A8J2HLM6</accession>
<keyword evidence="1" id="KW-0576">Peroxisome</keyword>
<dbReference type="Pfam" id="PF13365">
    <property type="entry name" value="Trypsin_2"/>
    <property type="match status" value="1"/>
</dbReference>
<dbReference type="Proteomes" id="UP000786811">
    <property type="component" value="Unassembled WGS sequence"/>
</dbReference>
<dbReference type="InterPro" id="IPR009003">
    <property type="entry name" value="Peptidase_S1_PA"/>
</dbReference>
<dbReference type="GO" id="GO:0004252">
    <property type="term" value="F:serine-type endopeptidase activity"/>
    <property type="evidence" value="ECO:0007669"/>
    <property type="project" value="InterPro"/>
</dbReference>
<comment type="function">
    <text evidence="1">Peroxisomal protease that mediates both the removal of the leader peptide from proteins containing a PTS2 target sequence and processes several PTS1-containing proteins. Catalyzes the processing of PTS1-proteins involved in the peroxisomal beta-oxidation of fatty acids.</text>
</comment>
<dbReference type="OrthoDB" id="17845at2759"/>
<dbReference type="PANTHER" id="PTHR21004">
    <property type="entry name" value="SERINE PROTEASE-RELATED"/>
    <property type="match status" value="1"/>
</dbReference>
<keyword evidence="1 2" id="KW-0645">Protease</keyword>
<proteinExistence type="inferred from homology"/>
<dbReference type="PANTHER" id="PTHR21004:SF0">
    <property type="entry name" value="PEROXISOMAL LEADER PEPTIDE-PROCESSING PROTEASE"/>
    <property type="match status" value="1"/>
</dbReference>
<organism evidence="2 3">
    <name type="scientific">Cotesia congregata</name>
    <name type="common">Parasitoid wasp</name>
    <name type="synonym">Apanteles congregatus</name>
    <dbReference type="NCBI Taxonomy" id="51543"/>
    <lineage>
        <taxon>Eukaryota</taxon>
        <taxon>Metazoa</taxon>
        <taxon>Ecdysozoa</taxon>
        <taxon>Arthropoda</taxon>
        <taxon>Hexapoda</taxon>
        <taxon>Insecta</taxon>
        <taxon>Pterygota</taxon>
        <taxon>Neoptera</taxon>
        <taxon>Endopterygota</taxon>
        <taxon>Hymenoptera</taxon>
        <taxon>Apocrita</taxon>
        <taxon>Ichneumonoidea</taxon>
        <taxon>Braconidae</taxon>
        <taxon>Microgastrinae</taxon>
        <taxon>Cotesia</taxon>
    </lineage>
</organism>
<comment type="caution">
    <text evidence="2">The sequence shown here is derived from an EMBL/GenBank/DDBJ whole genome shotgun (WGS) entry which is preliminary data.</text>
</comment>
<dbReference type="SUPFAM" id="SSF50494">
    <property type="entry name" value="Trypsin-like serine proteases"/>
    <property type="match status" value="1"/>
</dbReference>
<keyword evidence="3" id="KW-1185">Reference proteome</keyword>
<keyword evidence="1" id="KW-0378">Hydrolase</keyword>
<dbReference type="AlphaFoldDB" id="A0A8J2HLM6"/>
<comment type="similarity">
    <text evidence="1">Belongs to the peptidase S1B family.</text>
</comment>
<comment type="subcellular location">
    <subcellularLocation>
        <location evidence="1">Peroxisome</location>
    </subcellularLocation>
</comment>
<comment type="PTM">
    <text evidence="1">The full-lengh TYSND1 is the active the proteolytic processing of PTS1- and PTS2-proteins and in self-cleavage, and intermolecular self-cleavage of TYSND1 down-regulates its protease activity.</text>
</comment>